<evidence type="ECO:0000256" key="5">
    <source>
        <dbReference type="ARBA" id="ARBA00022692"/>
    </source>
</evidence>
<dbReference type="PANTHER" id="PTHR42718:SF9">
    <property type="entry name" value="MAJOR FACILITATOR SUPERFAMILY MULTIDRUG TRANSPORTER MFSC"/>
    <property type="match status" value="1"/>
</dbReference>
<dbReference type="EMBL" id="JBHSTM010000011">
    <property type="protein sequence ID" value="MFC6426588.1"/>
    <property type="molecule type" value="Genomic_DNA"/>
</dbReference>
<dbReference type="PRINTS" id="PR01036">
    <property type="entry name" value="TCRTETB"/>
</dbReference>
<feature type="transmembrane region" description="Helical" evidence="9">
    <location>
        <begin position="115"/>
        <end position="136"/>
    </location>
</feature>
<evidence type="ECO:0000259" key="10">
    <source>
        <dbReference type="PROSITE" id="PS50850"/>
    </source>
</evidence>
<evidence type="ECO:0000313" key="12">
    <source>
        <dbReference type="Proteomes" id="UP001596305"/>
    </source>
</evidence>
<evidence type="ECO:0000256" key="8">
    <source>
        <dbReference type="SAM" id="MobiDB-lite"/>
    </source>
</evidence>
<keyword evidence="7 9" id="KW-0472">Membrane</keyword>
<dbReference type="PANTHER" id="PTHR42718">
    <property type="entry name" value="MAJOR FACILITATOR SUPERFAMILY MULTIDRUG TRANSPORTER MFSC"/>
    <property type="match status" value="1"/>
</dbReference>
<feature type="transmembrane region" description="Helical" evidence="9">
    <location>
        <begin position="368"/>
        <end position="386"/>
    </location>
</feature>
<sequence>MAAPRAGTAGRSPLPGAALARRPAQRSGTVVTVDGADTRPGATRIGRAARYGLLIGPSLSMLDSSIVNVAVPDIAQDLRAGLDTVHWVVSGYLLSLAVGLALTAYASRRFGTMRVYLVSMALFVATSAVCAVAPSIELLVTARVVQGFVGAPLVPLALSILMGKDGLSGGKVPVSAAVVLFLAPALGPSLGGLLIGAGGWRWVFLVNVPVGAAGLLLASRLRHLGTRARAEARFDAIGFLVLSAGLVTTLLGATRGSAGGWGSPAPLTLVVAGIGLLAAYVRTASRRKDPPVRLDVVRSGQSLLALVLQVLASIIAFGTVFLIPVFTQQVQGHTALATGLALIPQGIVMGLGTALGQRISTHIPLRTLVTLGFAALAVSSGVMLLLTHDTPLWVTAIMLCGRALAAGFVTTPLLAAFLAPLSENDLADGNTLYNITQRLGGAVGVGILGSMVATSADSGAALAAFHQVGAVLVALALAAAALARSLPRA</sequence>
<evidence type="ECO:0000256" key="1">
    <source>
        <dbReference type="ARBA" id="ARBA00004651"/>
    </source>
</evidence>
<feature type="transmembrane region" description="Helical" evidence="9">
    <location>
        <begin position="85"/>
        <end position="106"/>
    </location>
</feature>
<evidence type="ECO:0000256" key="4">
    <source>
        <dbReference type="ARBA" id="ARBA00022475"/>
    </source>
</evidence>
<feature type="transmembrane region" description="Helical" evidence="9">
    <location>
        <begin position="174"/>
        <end position="196"/>
    </location>
</feature>
<dbReference type="Gene3D" id="1.20.1250.20">
    <property type="entry name" value="MFS general substrate transporter like domains"/>
    <property type="match status" value="1"/>
</dbReference>
<keyword evidence="4" id="KW-1003">Cell membrane</keyword>
<comment type="similarity">
    <text evidence="2">Belongs to the major facilitator superfamily. EmrB family.</text>
</comment>
<gene>
    <name evidence="11" type="ORF">ACFP71_17285</name>
</gene>
<feature type="transmembrane region" description="Helical" evidence="9">
    <location>
        <begin position="233"/>
        <end position="253"/>
    </location>
</feature>
<dbReference type="PROSITE" id="PS50850">
    <property type="entry name" value="MFS"/>
    <property type="match status" value="1"/>
</dbReference>
<feature type="region of interest" description="Disordered" evidence="8">
    <location>
        <begin position="1"/>
        <end position="33"/>
    </location>
</feature>
<feature type="transmembrane region" description="Helical" evidence="9">
    <location>
        <begin position="202"/>
        <end position="221"/>
    </location>
</feature>
<accession>A0ABW1XD48</accession>
<dbReference type="InterPro" id="IPR011701">
    <property type="entry name" value="MFS"/>
</dbReference>
<proteinExistence type="inferred from homology"/>
<protein>
    <submittedName>
        <fullName evidence="11">DHA2 family efflux MFS transporter permease subunit</fullName>
    </submittedName>
</protein>
<feature type="transmembrane region" description="Helical" evidence="9">
    <location>
        <begin position="303"/>
        <end position="323"/>
    </location>
</feature>
<feature type="transmembrane region" description="Helical" evidence="9">
    <location>
        <begin position="439"/>
        <end position="456"/>
    </location>
</feature>
<keyword evidence="3" id="KW-0813">Transport</keyword>
<comment type="subcellular location">
    <subcellularLocation>
        <location evidence="1">Cell membrane</location>
        <topology evidence="1">Multi-pass membrane protein</topology>
    </subcellularLocation>
</comment>
<dbReference type="SUPFAM" id="SSF103473">
    <property type="entry name" value="MFS general substrate transporter"/>
    <property type="match status" value="1"/>
</dbReference>
<dbReference type="Proteomes" id="UP001596305">
    <property type="component" value="Unassembled WGS sequence"/>
</dbReference>
<feature type="transmembrane region" description="Helical" evidence="9">
    <location>
        <begin position="265"/>
        <end position="282"/>
    </location>
</feature>
<dbReference type="Gene3D" id="1.20.1720.10">
    <property type="entry name" value="Multidrug resistance protein D"/>
    <property type="match status" value="1"/>
</dbReference>
<evidence type="ECO:0000256" key="6">
    <source>
        <dbReference type="ARBA" id="ARBA00022989"/>
    </source>
</evidence>
<keyword evidence="5 9" id="KW-0812">Transmembrane</keyword>
<keyword evidence="6 9" id="KW-1133">Transmembrane helix</keyword>
<evidence type="ECO:0000256" key="2">
    <source>
        <dbReference type="ARBA" id="ARBA00008537"/>
    </source>
</evidence>
<organism evidence="11 12">
    <name type="scientific">Oerskovia paurometabola</name>
    <dbReference type="NCBI Taxonomy" id="162170"/>
    <lineage>
        <taxon>Bacteria</taxon>
        <taxon>Bacillati</taxon>
        <taxon>Actinomycetota</taxon>
        <taxon>Actinomycetes</taxon>
        <taxon>Micrococcales</taxon>
        <taxon>Cellulomonadaceae</taxon>
        <taxon>Oerskovia</taxon>
    </lineage>
</organism>
<feature type="domain" description="Major facilitator superfamily (MFS) profile" evidence="10">
    <location>
        <begin position="49"/>
        <end position="487"/>
    </location>
</feature>
<comment type="caution">
    <text evidence="11">The sequence shown here is derived from an EMBL/GenBank/DDBJ whole genome shotgun (WGS) entry which is preliminary data.</text>
</comment>
<reference evidence="12" key="1">
    <citation type="journal article" date="2019" name="Int. J. Syst. Evol. Microbiol.">
        <title>The Global Catalogue of Microorganisms (GCM) 10K type strain sequencing project: providing services to taxonomists for standard genome sequencing and annotation.</title>
        <authorList>
            <consortium name="The Broad Institute Genomics Platform"/>
            <consortium name="The Broad Institute Genome Sequencing Center for Infectious Disease"/>
            <person name="Wu L."/>
            <person name="Ma J."/>
        </authorList>
    </citation>
    <scope>NUCLEOTIDE SEQUENCE [LARGE SCALE GENOMIC DNA]</scope>
    <source>
        <strain evidence="12">CCUG 47105</strain>
    </source>
</reference>
<dbReference type="InterPro" id="IPR020846">
    <property type="entry name" value="MFS_dom"/>
</dbReference>
<evidence type="ECO:0000313" key="11">
    <source>
        <dbReference type="EMBL" id="MFC6426588.1"/>
    </source>
</evidence>
<evidence type="ECO:0000256" key="9">
    <source>
        <dbReference type="SAM" id="Phobius"/>
    </source>
</evidence>
<feature type="transmembrane region" description="Helical" evidence="9">
    <location>
        <begin position="462"/>
        <end position="483"/>
    </location>
</feature>
<dbReference type="RefSeq" id="WP_275581427.1">
    <property type="nucleotide sequence ID" value="NZ_BAAAIY010000007.1"/>
</dbReference>
<dbReference type="InterPro" id="IPR036259">
    <property type="entry name" value="MFS_trans_sf"/>
</dbReference>
<keyword evidence="12" id="KW-1185">Reference proteome</keyword>
<evidence type="ECO:0000256" key="7">
    <source>
        <dbReference type="ARBA" id="ARBA00023136"/>
    </source>
</evidence>
<dbReference type="NCBIfam" id="TIGR00711">
    <property type="entry name" value="efflux_EmrB"/>
    <property type="match status" value="1"/>
</dbReference>
<feature type="transmembrane region" description="Helical" evidence="9">
    <location>
        <begin position="142"/>
        <end position="162"/>
    </location>
</feature>
<name>A0ABW1XD48_9CELL</name>
<dbReference type="InterPro" id="IPR004638">
    <property type="entry name" value="EmrB-like"/>
</dbReference>
<feature type="transmembrane region" description="Helical" evidence="9">
    <location>
        <begin position="392"/>
        <end position="418"/>
    </location>
</feature>
<feature type="compositionally biased region" description="Low complexity" evidence="8">
    <location>
        <begin position="11"/>
        <end position="26"/>
    </location>
</feature>
<feature type="transmembrane region" description="Helical" evidence="9">
    <location>
        <begin position="335"/>
        <end position="356"/>
    </location>
</feature>
<evidence type="ECO:0000256" key="3">
    <source>
        <dbReference type="ARBA" id="ARBA00022448"/>
    </source>
</evidence>
<dbReference type="Pfam" id="PF07690">
    <property type="entry name" value="MFS_1"/>
    <property type="match status" value="1"/>
</dbReference>